<protein>
    <submittedName>
        <fullName evidence="2">Uncharacterized protein</fullName>
    </submittedName>
</protein>
<comment type="caution">
    <text evidence="2">The sequence shown here is derived from an EMBL/GenBank/DDBJ whole genome shotgun (WGS) entry which is preliminary data.</text>
</comment>
<evidence type="ECO:0000313" key="3">
    <source>
        <dbReference type="Proteomes" id="UP001458880"/>
    </source>
</evidence>
<name>A0AAW1JWL4_POPJA</name>
<dbReference type="AlphaFoldDB" id="A0AAW1JWL4"/>
<evidence type="ECO:0000313" key="2">
    <source>
        <dbReference type="EMBL" id="KAK9708638.1"/>
    </source>
</evidence>
<dbReference type="Proteomes" id="UP001458880">
    <property type="component" value="Unassembled WGS sequence"/>
</dbReference>
<keyword evidence="3" id="KW-1185">Reference proteome</keyword>
<feature type="compositionally biased region" description="Basic and acidic residues" evidence="1">
    <location>
        <begin position="85"/>
        <end position="109"/>
    </location>
</feature>
<feature type="compositionally biased region" description="Basic residues" evidence="1">
    <location>
        <begin position="110"/>
        <end position="120"/>
    </location>
</feature>
<dbReference type="EMBL" id="JASPKY010000324">
    <property type="protein sequence ID" value="KAK9708638.1"/>
    <property type="molecule type" value="Genomic_DNA"/>
</dbReference>
<gene>
    <name evidence="2" type="ORF">QE152_g27080</name>
</gene>
<organism evidence="2 3">
    <name type="scientific">Popillia japonica</name>
    <name type="common">Japanese beetle</name>
    <dbReference type="NCBI Taxonomy" id="7064"/>
    <lineage>
        <taxon>Eukaryota</taxon>
        <taxon>Metazoa</taxon>
        <taxon>Ecdysozoa</taxon>
        <taxon>Arthropoda</taxon>
        <taxon>Hexapoda</taxon>
        <taxon>Insecta</taxon>
        <taxon>Pterygota</taxon>
        <taxon>Neoptera</taxon>
        <taxon>Endopterygota</taxon>
        <taxon>Coleoptera</taxon>
        <taxon>Polyphaga</taxon>
        <taxon>Scarabaeiformia</taxon>
        <taxon>Scarabaeidae</taxon>
        <taxon>Rutelinae</taxon>
        <taxon>Popillia</taxon>
    </lineage>
</organism>
<accession>A0AAW1JWL4</accession>
<reference evidence="2 3" key="1">
    <citation type="journal article" date="2024" name="BMC Genomics">
        <title>De novo assembly and annotation of Popillia japonica's genome with initial clues to its potential as an invasive pest.</title>
        <authorList>
            <person name="Cucini C."/>
            <person name="Boschi S."/>
            <person name="Funari R."/>
            <person name="Cardaioli E."/>
            <person name="Iannotti N."/>
            <person name="Marturano G."/>
            <person name="Paoli F."/>
            <person name="Bruttini M."/>
            <person name="Carapelli A."/>
            <person name="Frati F."/>
            <person name="Nardi F."/>
        </authorList>
    </citation>
    <scope>NUCLEOTIDE SEQUENCE [LARGE SCALE GENOMIC DNA]</scope>
    <source>
        <strain evidence="2">DMR45628</strain>
    </source>
</reference>
<feature type="region of interest" description="Disordered" evidence="1">
    <location>
        <begin position="67"/>
        <end position="120"/>
    </location>
</feature>
<sequence length="120" mass="14008">MYLSVNCGEIPPNNLIVENKTSEKILQEVISRNRSTGGKKNAVVLENLGSEFDKGWETNSEIFKSDDIINQSRRPKIKRGPRMWNTREEEGEEGKVEENKEKKNTEKKKEMRNKKKKKEK</sequence>
<evidence type="ECO:0000256" key="1">
    <source>
        <dbReference type="SAM" id="MobiDB-lite"/>
    </source>
</evidence>
<proteinExistence type="predicted"/>